<dbReference type="InterPro" id="IPR000322">
    <property type="entry name" value="Glyco_hydro_31_TIM"/>
</dbReference>
<organism evidence="9 10">
    <name type="scientific">Talaromyces islandicus</name>
    <name type="common">Penicillium islandicum</name>
    <dbReference type="NCBI Taxonomy" id="28573"/>
    <lineage>
        <taxon>Eukaryota</taxon>
        <taxon>Fungi</taxon>
        <taxon>Dikarya</taxon>
        <taxon>Ascomycota</taxon>
        <taxon>Pezizomycotina</taxon>
        <taxon>Eurotiomycetes</taxon>
        <taxon>Eurotiomycetidae</taxon>
        <taxon>Eurotiales</taxon>
        <taxon>Trichocomaceae</taxon>
        <taxon>Talaromyces</taxon>
        <taxon>Talaromyces sect. Islandici</taxon>
    </lineage>
</organism>
<dbReference type="InterPro" id="IPR013780">
    <property type="entry name" value="Glyco_hydro_b"/>
</dbReference>
<name>A0A0U1M7H7_TALIS</name>
<evidence type="ECO:0000313" key="10">
    <source>
        <dbReference type="Proteomes" id="UP000054383"/>
    </source>
</evidence>
<accession>A0A0U1M7H7</accession>
<dbReference type="Pfam" id="PF21365">
    <property type="entry name" value="Glyco_hydro_31_3rd"/>
    <property type="match status" value="1"/>
</dbReference>
<dbReference type="GO" id="GO:0030246">
    <property type="term" value="F:carbohydrate binding"/>
    <property type="evidence" value="ECO:0007669"/>
    <property type="project" value="InterPro"/>
</dbReference>
<dbReference type="AlphaFoldDB" id="A0A0U1M7H7"/>
<evidence type="ECO:0000259" key="7">
    <source>
        <dbReference type="Pfam" id="PF13802"/>
    </source>
</evidence>
<keyword evidence="4" id="KW-0326">Glycosidase</keyword>
<proteinExistence type="inferred from homology"/>
<keyword evidence="10" id="KW-1185">Reference proteome</keyword>
<evidence type="ECO:0000259" key="6">
    <source>
        <dbReference type="Pfam" id="PF01055"/>
    </source>
</evidence>
<dbReference type="OrthoDB" id="5839090at2759"/>
<feature type="domain" description="Glycoside hydrolase family 31 N-terminal" evidence="7">
    <location>
        <begin position="165"/>
        <end position="299"/>
    </location>
</feature>
<sequence>MGRSFPARPKVAPSWGKSVRFSRQPQLSSPSDALHACLPPTHGPHIGFCRYTSMSQVLSSLISFADVVERWAVSARHVLGQTSLRTIAGVLGLVSSATPNSGSTTSLGCAGYAVTHVTTTATSLVATLQLAEPCNAYGPDISDLKLLVEYQTDTRLHVKIFDSAEDVYQIPRDVLAFPEGSNDTSSSSSLLTFSYTEKPFSFAVQRSDTQETLFNTSGEPLIFEPQFVHLRTSMPTDPNIYGLGEDVDSFRRQTDNYKRTIYNVGDAFLPKKANLYSSHPVYLEMRDGQAHGVFLASSNGMDIFIDKTEAGLQYLEYNVIGGVLDFYFLAGPSPAAVGRQYSQVVGTPAEQAYWTYGFHQCKYGYIDIMMVAEVVTNYSEANIPLETVWSDIDYMNLRRTWTLDPERFPLHKVRELVNYLHEHDQHYVVMVDPPISVDDPDSYNKLMESEAYFRNDDGSVFLAGMWSGATAFVDWFHPNAQEYWSGQLLSFFDEETGVDVDAMWIDMNEPANFCPHPCEDAIAWARSAGVPPAPPPLRDSWRRLPDFPSDFKPSAGGVRKRETDSGKRLGLPERDLLHPPYPLGTVDGIIYGGTIFTDRHQYGGYAFYDTKNLFASSMMEATRNAMLERRPNKRPMIISRSTFAGDGKRSGHWTGDNISSWDHYRISIRQNMEFAAIFQIPTIGADVCGFNYETWETLCVRWVVLGAWYPFYRNHADITAPFQEFYLWPAVADAARAAIKTRYQLLDYFYTEFHYQTVDGTPTTILPLFFLYPSDPNTLDIELQFFYGSALLVSPVTDDESTSVTFYLPADTWYDFFTGERRTLTQGEWVTRTGVDYHEIPVHIRGGSIIPMRVDGAKTTTQLRKLDFELIVAPGTNGDARGRLYLDDGESLDQEVDETSEISFEYDSYTRKLHVRGRFGYQTGVRIVRVRVLGDNALLAVGQGHSQRPIGLKRGRTIDIDEPLTRGFSVYLG</sequence>
<dbReference type="SUPFAM" id="SSF51445">
    <property type="entry name" value="(Trans)glycosidases"/>
    <property type="match status" value="1"/>
</dbReference>
<dbReference type="InterPro" id="IPR048395">
    <property type="entry name" value="Glyco_hydro_31_C"/>
</dbReference>
<dbReference type="PANTHER" id="PTHR22762:SF95">
    <property type="entry name" value="ALPHA_BETA-GLUCOSIDASE AGDC-RELATED"/>
    <property type="match status" value="1"/>
</dbReference>
<evidence type="ECO:0000256" key="4">
    <source>
        <dbReference type="RuleBase" id="RU361185"/>
    </source>
</evidence>
<comment type="catalytic activity">
    <reaction evidence="1">
        <text>Hydrolysis of terminal, non-reducing (1-&gt;4)-linked alpha-D-glucose residues with release of alpha-D-glucose.</text>
        <dbReference type="EC" id="3.2.1.20"/>
    </reaction>
</comment>
<dbReference type="InterPro" id="IPR017853">
    <property type="entry name" value="GH"/>
</dbReference>
<evidence type="ECO:0000256" key="3">
    <source>
        <dbReference type="ARBA" id="ARBA00012741"/>
    </source>
</evidence>
<evidence type="ECO:0000256" key="5">
    <source>
        <dbReference type="SAM" id="MobiDB-lite"/>
    </source>
</evidence>
<dbReference type="Gene3D" id="3.20.20.80">
    <property type="entry name" value="Glycosidases"/>
    <property type="match status" value="1"/>
</dbReference>
<dbReference type="Gene3D" id="2.60.40.1180">
    <property type="entry name" value="Golgi alpha-mannosidase II"/>
    <property type="match status" value="2"/>
</dbReference>
<dbReference type="GO" id="GO:0005975">
    <property type="term" value="P:carbohydrate metabolic process"/>
    <property type="evidence" value="ECO:0007669"/>
    <property type="project" value="InterPro"/>
</dbReference>
<dbReference type="InterPro" id="IPR025887">
    <property type="entry name" value="Glyco_hydro_31_N_dom"/>
</dbReference>
<dbReference type="CDD" id="cd14752">
    <property type="entry name" value="GH31_N"/>
    <property type="match status" value="1"/>
</dbReference>
<evidence type="ECO:0000313" key="9">
    <source>
        <dbReference type="EMBL" id="CRG91011.1"/>
    </source>
</evidence>
<dbReference type="SUPFAM" id="SSF51011">
    <property type="entry name" value="Glycosyl hydrolase domain"/>
    <property type="match status" value="1"/>
</dbReference>
<dbReference type="Proteomes" id="UP000054383">
    <property type="component" value="Unassembled WGS sequence"/>
</dbReference>
<dbReference type="CDD" id="cd06602">
    <property type="entry name" value="GH31_MGAM_SI_GAA"/>
    <property type="match status" value="1"/>
</dbReference>
<dbReference type="Gene3D" id="2.60.40.1760">
    <property type="entry name" value="glycosyl hydrolase (family 31)"/>
    <property type="match status" value="1"/>
</dbReference>
<evidence type="ECO:0000256" key="2">
    <source>
        <dbReference type="ARBA" id="ARBA00007806"/>
    </source>
</evidence>
<reference evidence="9 10" key="1">
    <citation type="submission" date="2015-04" db="EMBL/GenBank/DDBJ databases">
        <authorList>
            <person name="Syromyatnikov M.Y."/>
            <person name="Popov V.N."/>
        </authorList>
    </citation>
    <scope>NUCLEOTIDE SEQUENCE [LARGE SCALE GENOMIC DNA]</scope>
    <source>
        <strain evidence="9">WF-38-12</strain>
    </source>
</reference>
<dbReference type="Pfam" id="PF01055">
    <property type="entry name" value="Glyco_hydro_31_2nd"/>
    <property type="match status" value="1"/>
</dbReference>
<feature type="region of interest" description="Disordered" evidence="5">
    <location>
        <begin position="548"/>
        <end position="571"/>
    </location>
</feature>
<gene>
    <name evidence="9" type="ORF">PISL3812_08059</name>
</gene>
<feature type="domain" description="Glycoside hydrolase family 31 TIM barrel" evidence="6">
    <location>
        <begin position="349"/>
        <end position="751"/>
    </location>
</feature>
<dbReference type="Pfam" id="PF13802">
    <property type="entry name" value="Gal_mutarotas_2"/>
    <property type="match status" value="1"/>
</dbReference>
<evidence type="ECO:0000259" key="8">
    <source>
        <dbReference type="Pfam" id="PF21365"/>
    </source>
</evidence>
<protein>
    <recommendedName>
        <fullName evidence="3">alpha-glucosidase</fullName>
        <ecNumber evidence="3">3.2.1.20</ecNumber>
    </recommendedName>
</protein>
<dbReference type="GO" id="GO:0004558">
    <property type="term" value="F:alpha-1,4-glucosidase activity"/>
    <property type="evidence" value="ECO:0007669"/>
    <property type="project" value="UniProtKB-EC"/>
</dbReference>
<comment type="similarity">
    <text evidence="2 4">Belongs to the glycosyl hydrolase 31 family.</text>
</comment>
<dbReference type="EC" id="3.2.1.20" evidence="3"/>
<feature type="compositionally biased region" description="Basic and acidic residues" evidence="5">
    <location>
        <begin position="559"/>
        <end position="571"/>
    </location>
</feature>
<dbReference type="EMBL" id="CVMT01000009">
    <property type="protein sequence ID" value="CRG91011.1"/>
    <property type="molecule type" value="Genomic_DNA"/>
</dbReference>
<dbReference type="SUPFAM" id="SSF74650">
    <property type="entry name" value="Galactose mutarotase-like"/>
    <property type="match status" value="1"/>
</dbReference>
<dbReference type="PANTHER" id="PTHR22762">
    <property type="entry name" value="ALPHA-GLUCOSIDASE"/>
    <property type="match status" value="1"/>
</dbReference>
<dbReference type="STRING" id="28573.A0A0U1M7H7"/>
<keyword evidence="4" id="KW-0378">Hydrolase</keyword>
<dbReference type="InterPro" id="IPR011013">
    <property type="entry name" value="Gal_mutarotase_sf_dom"/>
</dbReference>
<feature type="domain" description="Glycosyl hydrolase family 31 C-terminal" evidence="8">
    <location>
        <begin position="764"/>
        <end position="850"/>
    </location>
</feature>
<dbReference type="OMA" id="CEDAIAW"/>
<evidence type="ECO:0000256" key="1">
    <source>
        <dbReference type="ARBA" id="ARBA00001657"/>
    </source>
</evidence>